<dbReference type="GO" id="GO:0071035">
    <property type="term" value="P:nuclear polyadenylation-dependent rRNA catabolic process"/>
    <property type="evidence" value="ECO:0007669"/>
    <property type="project" value="TreeGrafter"/>
</dbReference>
<dbReference type="CDD" id="cd11368">
    <property type="entry name" value="RNase_PH_RRP45"/>
    <property type="match status" value="1"/>
</dbReference>
<keyword evidence="6" id="KW-0539">Nucleus</keyword>
<dbReference type="InterPro" id="IPR036345">
    <property type="entry name" value="ExoRNase_PH_dom2_sf"/>
</dbReference>
<evidence type="ECO:0000313" key="11">
    <source>
        <dbReference type="Proteomes" id="UP001176521"/>
    </source>
</evidence>
<evidence type="ECO:0000256" key="7">
    <source>
        <dbReference type="SAM" id="MobiDB-lite"/>
    </source>
</evidence>
<evidence type="ECO:0000256" key="5">
    <source>
        <dbReference type="ARBA" id="ARBA00022884"/>
    </source>
</evidence>
<feature type="domain" description="Exoribonuclease phosphorolytic" evidence="8">
    <location>
        <begin position="36"/>
        <end position="170"/>
    </location>
</feature>
<dbReference type="GO" id="GO:0000177">
    <property type="term" value="C:cytoplasmic exosome (RNase complex)"/>
    <property type="evidence" value="ECO:0007669"/>
    <property type="project" value="TreeGrafter"/>
</dbReference>
<comment type="caution">
    <text evidence="10">The sequence shown here is derived from an EMBL/GenBank/DDBJ whole genome shotgun (WGS) entry which is preliminary data.</text>
</comment>
<evidence type="ECO:0000256" key="1">
    <source>
        <dbReference type="ARBA" id="ARBA00004123"/>
    </source>
</evidence>
<dbReference type="GO" id="GO:0071028">
    <property type="term" value="P:nuclear mRNA surveillance"/>
    <property type="evidence" value="ECO:0007669"/>
    <property type="project" value="TreeGrafter"/>
</dbReference>
<feature type="region of interest" description="Disordered" evidence="7">
    <location>
        <begin position="235"/>
        <end position="261"/>
    </location>
</feature>
<evidence type="ECO:0000256" key="4">
    <source>
        <dbReference type="ARBA" id="ARBA00022490"/>
    </source>
</evidence>
<dbReference type="InterPro" id="IPR001247">
    <property type="entry name" value="ExoRNase_PH_dom1"/>
</dbReference>
<organism evidence="10 11">
    <name type="scientific">Tilletia horrida</name>
    <dbReference type="NCBI Taxonomy" id="155126"/>
    <lineage>
        <taxon>Eukaryota</taxon>
        <taxon>Fungi</taxon>
        <taxon>Dikarya</taxon>
        <taxon>Basidiomycota</taxon>
        <taxon>Ustilaginomycotina</taxon>
        <taxon>Exobasidiomycetes</taxon>
        <taxon>Tilletiales</taxon>
        <taxon>Tilletiaceae</taxon>
        <taxon>Tilletia</taxon>
    </lineage>
</organism>
<proteinExistence type="inferred from homology"/>
<evidence type="ECO:0000259" key="8">
    <source>
        <dbReference type="Pfam" id="PF01138"/>
    </source>
</evidence>
<dbReference type="GO" id="GO:0000467">
    <property type="term" value="P:exonucleolytic trimming to generate mature 3'-end of 5.8S rRNA from tricistronic rRNA transcript (SSU-rRNA, 5.8S rRNA, LSU-rRNA)"/>
    <property type="evidence" value="ECO:0007669"/>
    <property type="project" value="TreeGrafter"/>
</dbReference>
<dbReference type="GO" id="GO:0035925">
    <property type="term" value="F:mRNA 3'-UTR AU-rich region binding"/>
    <property type="evidence" value="ECO:0007669"/>
    <property type="project" value="TreeGrafter"/>
</dbReference>
<dbReference type="SUPFAM" id="SSF55666">
    <property type="entry name" value="Ribonuclease PH domain 2-like"/>
    <property type="match status" value="1"/>
</dbReference>
<reference evidence="10" key="1">
    <citation type="journal article" date="2023" name="PhytoFront">
        <title>Draft Genome Resources of Seven Strains of Tilletia horrida, Causal Agent of Kernel Smut of Rice.</title>
        <authorList>
            <person name="Khanal S."/>
            <person name="Antony Babu S."/>
            <person name="Zhou X.G."/>
        </authorList>
    </citation>
    <scope>NUCLEOTIDE SEQUENCE</scope>
    <source>
        <strain evidence="10">TX3</strain>
    </source>
</reference>
<dbReference type="PANTHER" id="PTHR11097">
    <property type="entry name" value="EXOSOME COMPLEX EXONUCLEASE RIBOSOMAL RNA PROCESSING PROTEIN"/>
    <property type="match status" value="1"/>
</dbReference>
<dbReference type="Pfam" id="PF03725">
    <property type="entry name" value="RNase_PH_C"/>
    <property type="match status" value="1"/>
</dbReference>
<dbReference type="PANTHER" id="PTHR11097:SF14">
    <property type="entry name" value="EXOSOME COMPLEX COMPONENT RRP45"/>
    <property type="match status" value="1"/>
</dbReference>
<dbReference type="SUPFAM" id="SSF54211">
    <property type="entry name" value="Ribosomal protein S5 domain 2-like"/>
    <property type="match status" value="1"/>
</dbReference>
<dbReference type="GO" id="GO:0071038">
    <property type="term" value="P:TRAMP-dependent tRNA surveillance pathway"/>
    <property type="evidence" value="ECO:0007669"/>
    <property type="project" value="TreeGrafter"/>
</dbReference>
<dbReference type="GO" id="GO:0034476">
    <property type="term" value="P:U5 snRNA 3'-end processing"/>
    <property type="evidence" value="ECO:0007669"/>
    <property type="project" value="TreeGrafter"/>
</dbReference>
<feature type="domain" description="Exoribonuclease phosphorolytic" evidence="9">
    <location>
        <begin position="287"/>
        <end position="336"/>
    </location>
</feature>
<evidence type="ECO:0000256" key="3">
    <source>
        <dbReference type="ARBA" id="ARBA00006678"/>
    </source>
</evidence>
<dbReference type="Proteomes" id="UP001176521">
    <property type="component" value="Unassembled WGS sequence"/>
</dbReference>
<name>A0AAN6GEK6_9BASI</name>
<dbReference type="GO" id="GO:0034475">
    <property type="term" value="P:U4 snRNA 3'-end processing"/>
    <property type="evidence" value="ECO:0007669"/>
    <property type="project" value="TreeGrafter"/>
</dbReference>
<dbReference type="InterPro" id="IPR020568">
    <property type="entry name" value="Ribosomal_Su5_D2-typ_SF"/>
</dbReference>
<dbReference type="Gene3D" id="3.30.230.70">
    <property type="entry name" value="GHMP Kinase, N-terminal domain"/>
    <property type="match status" value="1"/>
</dbReference>
<dbReference type="InterPro" id="IPR050590">
    <property type="entry name" value="Exosome_comp_Rrp42_subfam"/>
</dbReference>
<protein>
    <submittedName>
        <fullName evidence="10">3'-5'-exoribonuclease</fullName>
    </submittedName>
</protein>
<sequence>MPSATLLEPSLTERAFILQALSASNLRLDGRSPASTRPLSIRFSPDPDQTGWAHVHLGSTQCVAQVSAHLGAPREERPNEGVLVVQAELNPIAGAQYEVGRLSSGEVVFEQRLDKAIRRTECVDREALCVLAGKKVWTVRVTVHVLADMGSILDCAVLASIAALRHFRRPDVAILDADTVHVFPLSERVGLPLAMQHSPACVSFALFDLGTPEAKAALDAMKGITVASAAASSSAAAKKERREDGEEDEDDDEDGNDGDEDAAMTSMHAAATAGAGPSIGAGSRIVCLADPTSIEEQLASSSLVFVLNSQREICVLDKAGGEPLPADVIMAALRQGIGLVTEWTRVLDEALRKDAEWRVQGVF</sequence>
<dbReference type="GO" id="GO:0000176">
    <property type="term" value="C:nuclear exosome (RNase complex)"/>
    <property type="evidence" value="ECO:0007669"/>
    <property type="project" value="TreeGrafter"/>
</dbReference>
<comment type="similarity">
    <text evidence="3">Belongs to the RNase PH family.</text>
</comment>
<dbReference type="GO" id="GO:0034473">
    <property type="term" value="P:U1 snRNA 3'-end processing"/>
    <property type="evidence" value="ECO:0007669"/>
    <property type="project" value="TreeGrafter"/>
</dbReference>
<evidence type="ECO:0000259" key="9">
    <source>
        <dbReference type="Pfam" id="PF03725"/>
    </source>
</evidence>
<keyword evidence="5" id="KW-0694">RNA-binding</keyword>
<evidence type="ECO:0000313" key="10">
    <source>
        <dbReference type="EMBL" id="KAK0536418.1"/>
    </source>
</evidence>
<dbReference type="EMBL" id="JAPDMQ010000077">
    <property type="protein sequence ID" value="KAK0536418.1"/>
    <property type="molecule type" value="Genomic_DNA"/>
</dbReference>
<dbReference type="GO" id="GO:0016075">
    <property type="term" value="P:rRNA catabolic process"/>
    <property type="evidence" value="ECO:0007669"/>
    <property type="project" value="TreeGrafter"/>
</dbReference>
<dbReference type="InterPro" id="IPR015847">
    <property type="entry name" value="ExoRNase_PH_dom2"/>
</dbReference>
<dbReference type="Pfam" id="PF01138">
    <property type="entry name" value="RNase_PH"/>
    <property type="match status" value="1"/>
</dbReference>
<dbReference type="InterPro" id="IPR027408">
    <property type="entry name" value="PNPase/RNase_PH_dom_sf"/>
</dbReference>
<keyword evidence="4" id="KW-0963">Cytoplasm</keyword>
<evidence type="ECO:0000256" key="2">
    <source>
        <dbReference type="ARBA" id="ARBA00004496"/>
    </source>
</evidence>
<dbReference type="AlphaFoldDB" id="A0AAN6GEK6"/>
<feature type="compositionally biased region" description="Acidic residues" evidence="7">
    <location>
        <begin position="245"/>
        <end position="261"/>
    </location>
</feature>
<gene>
    <name evidence="10" type="primary">RRP45</name>
    <name evidence="10" type="ORF">OC842_002002</name>
</gene>
<evidence type="ECO:0000256" key="6">
    <source>
        <dbReference type="ARBA" id="ARBA00023242"/>
    </source>
</evidence>
<keyword evidence="11" id="KW-1185">Reference proteome</keyword>
<accession>A0AAN6GEK6</accession>
<comment type="subcellular location">
    <subcellularLocation>
        <location evidence="2">Cytoplasm</location>
    </subcellularLocation>
    <subcellularLocation>
        <location evidence="1">Nucleus</location>
    </subcellularLocation>
</comment>
<dbReference type="InterPro" id="IPR033100">
    <property type="entry name" value="Rrp45"/>
</dbReference>